<accession>A0AAN3VW11</accession>
<reference evidence="1 2" key="1">
    <citation type="submission" date="2012-07" db="EMBL/GenBank/DDBJ databases">
        <authorList>
            <person name="Durkin A.S."/>
            <person name="McCorrison J."/>
            <person name="Torralba M."/>
            <person name="Gillis M."/>
            <person name="Methe B."/>
            <person name="Sutton G."/>
            <person name="Nelson K.E."/>
        </authorList>
    </citation>
    <scope>NUCLEOTIDE SEQUENCE [LARGE SCALE GENOMIC DNA]</scope>
    <source>
        <strain evidence="1 2">Fnf 1007</strain>
    </source>
</reference>
<dbReference type="AlphaFoldDB" id="A0AAN3VW11"/>
<name>A0AAN3VW11_9FUSO</name>
<evidence type="ECO:0000313" key="1">
    <source>
        <dbReference type="EMBL" id="EJU17739.1"/>
    </source>
</evidence>
<proteinExistence type="predicted"/>
<protein>
    <submittedName>
        <fullName evidence="1">Uncharacterized protein</fullName>
    </submittedName>
</protein>
<evidence type="ECO:0000313" key="2">
    <source>
        <dbReference type="Proteomes" id="UP000003120"/>
    </source>
</evidence>
<dbReference type="EMBL" id="ALKK01000043">
    <property type="protein sequence ID" value="EJU17739.1"/>
    <property type="molecule type" value="Genomic_DNA"/>
</dbReference>
<dbReference type="Proteomes" id="UP000003120">
    <property type="component" value="Unassembled WGS sequence"/>
</dbReference>
<organism evidence="1 2">
    <name type="scientific">Fusobacterium necrophorum subsp. funduliforme Fnf 1007</name>
    <dbReference type="NCBI Taxonomy" id="1161424"/>
    <lineage>
        <taxon>Bacteria</taxon>
        <taxon>Fusobacteriati</taxon>
        <taxon>Fusobacteriota</taxon>
        <taxon>Fusobacteriia</taxon>
        <taxon>Fusobacteriales</taxon>
        <taxon>Fusobacteriaceae</taxon>
        <taxon>Fusobacterium</taxon>
    </lineage>
</organism>
<comment type="caution">
    <text evidence="1">The sequence shown here is derived from an EMBL/GenBank/DDBJ whole genome shotgun (WGS) entry which is preliminary data.</text>
</comment>
<sequence length="39" mass="4741">MTIVVFYVNLKTKKYKKQKRDFLVFAKKSEDIHIILILK</sequence>
<gene>
    <name evidence="1" type="ORF">HMPREF1127_1949</name>
</gene>